<name>A0ABT0LDH9_9GAMM</name>
<dbReference type="Gene3D" id="1.10.287.470">
    <property type="entry name" value="Helix hairpin bin"/>
    <property type="match status" value="1"/>
</dbReference>
<dbReference type="Gene3D" id="2.40.30.170">
    <property type="match status" value="1"/>
</dbReference>
<evidence type="ECO:0000256" key="2">
    <source>
        <dbReference type="SAM" id="MobiDB-lite"/>
    </source>
</evidence>
<keyword evidence="5" id="KW-1185">Reference proteome</keyword>
<dbReference type="Pfam" id="PF25973">
    <property type="entry name" value="BSH_CzcB"/>
    <property type="match status" value="1"/>
</dbReference>
<reference evidence="4 5" key="1">
    <citation type="submission" date="2022-01" db="EMBL/GenBank/DDBJ databases">
        <title>Whole genome-based taxonomy of the Shewanellaceae.</title>
        <authorList>
            <person name="Martin-Rodriguez A.J."/>
        </authorList>
    </citation>
    <scope>NUCLEOTIDE SEQUENCE [LARGE SCALE GENOMIC DNA]</scope>
    <source>
        <strain evidence="4 5">DSM 17177</strain>
    </source>
</reference>
<evidence type="ECO:0000313" key="5">
    <source>
        <dbReference type="Proteomes" id="UP001203423"/>
    </source>
</evidence>
<organism evidence="4 5">
    <name type="scientific">Shewanella surugensis</name>
    <dbReference type="NCBI Taxonomy" id="212020"/>
    <lineage>
        <taxon>Bacteria</taxon>
        <taxon>Pseudomonadati</taxon>
        <taxon>Pseudomonadota</taxon>
        <taxon>Gammaproteobacteria</taxon>
        <taxon>Alteromonadales</taxon>
        <taxon>Shewanellaceae</taxon>
        <taxon>Shewanella</taxon>
    </lineage>
</organism>
<evidence type="ECO:0000256" key="1">
    <source>
        <dbReference type="ARBA" id="ARBA00009477"/>
    </source>
</evidence>
<feature type="domain" description="CzcB-like barrel-sandwich hybrid" evidence="3">
    <location>
        <begin position="71"/>
        <end position="208"/>
    </location>
</feature>
<dbReference type="Gene3D" id="2.40.420.20">
    <property type="match status" value="1"/>
</dbReference>
<comment type="similarity">
    <text evidence="1">Belongs to the membrane fusion protein (MFP) (TC 8.A.1) family.</text>
</comment>
<dbReference type="Gene3D" id="2.40.50.100">
    <property type="match status" value="1"/>
</dbReference>
<dbReference type="Proteomes" id="UP001203423">
    <property type="component" value="Unassembled WGS sequence"/>
</dbReference>
<dbReference type="InterPro" id="IPR058647">
    <property type="entry name" value="BSH_CzcB-like"/>
</dbReference>
<dbReference type="SUPFAM" id="SSF111369">
    <property type="entry name" value="HlyD-like secretion proteins"/>
    <property type="match status" value="1"/>
</dbReference>
<sequence>MTNTLIRRLSPLIILALFIAVALVLNSTKTPPEEKVDEAPIPIVNVIEVQPETLSLNLSSYGVVTPKYKTQLVTEVAGRIMTVSNSFVAGGMVKKGDALASIEPSDYEADLMQAQASLAQAMAALDEEKARGEVARNDWKGYDSKVAPELGLRIPHLKKEQANVKYAKASQARAERNLERTTIRAPFDGIIKARSVDLGQYVSLGTKIGELYDTDIAEVRLPITNSEQAYLNSIDNPSTQVKLSTNLAGNTQIWNGNIIRSEGVINTDNRMIYLVAEVNDPYLRDNLHSQQAKLKYGSFVTAIITGRTVKKVVKLPRNLIHKDQVTLIDADNKVEIRNVNIIRTDLEYVYVKDSLKAGDKISTTRLNNVENGQVVKIINEGDNSKKEKIPDETPSKRLAKVDE</sequence>
<dbReference type="NCBIfam" id="TIGR01730">
    <property type="entry name" value="RND_mfp"/>
    <property type="match status" value="1"/>
</dbReference>
<evidence type="ECO:0000259" key="3">
    <source>
        <dbReference type="Pfam" id="PF25973"/>
    </source>
</evidence>
<accession>A0ABT0LDH9</accession>
<proteinExistence type="inferred from homology"/>
<dbReference type="RefSeq" id="WP_248941085.1">
    <property type="nucleotide sequence ID" value="NZ_JAKIKS010000059.1"/>
</dbReference>
<dbReference type="PANTHER" id="PTHR30469:SF12">
    <property type="entry name" value="MULTIDRUG RESISTANCE PROTEIN MDTA"/>
    <property type="match status" value="1"/>
</dbReference>
<protein>
    <submittedName>
        <fullName evidence="4">Efflux RND transporter periplasmic adaptor subunit</fullName>
    </submittedName>
</protein>
<evidence type="ECO:0000313" key="4">
    <source>
        <dbReference type="EMBL" id="MCL1125753.1"/>
    </source>
</evidence>
<dbReference type="EMBL" id="JAKIKS010000059">
    <property type="protein sequence ID" value="MCL1125753.1"/>
    <property type="molecule type" value="Genomic_DNA"/>
</dbReference>
<feature type="region of interest" description="Disordered" evidence="2">
    <location>
        <begin position="382"/>
        <end position="403"/>
    </location>
</feature>
<comment type="caution">
    <text evidence="4">The sequence shown here is derived from an EMBL/GenBank/DDBJ whole genome shotgun (WGS) entry which is preliminary data.</text>
</comment>
<dbReference type="InterPro" id="IPR006143">
    <property type="entry name" value="RND_pump_MFP"/>
</dbReference>
<gene>
    <name evidence="4" type="ORF">L2764_15040</name>
</gene>
<dbReference type="PANTHER" id="PTHR30469">
    <property type="entry name" value="MULTIDRUG RESISTANCE PROTEIN MDTA"/>
    <property type="match status" value="1"/>
</dbReference>